<dbReference type="VEuPathDB" id="VectorBase:GAUT026702"/>
<dbReference type="Proteomes" id="UP000078200">
    <property type="component" value="Unassembled WGS sequence"/>
</dbReference>
<organism evidence="1 2">
    <name type="scientific">Glossina austeni</name>
    <name type="common">Savannah tsetse fly</name>
    <dbReference type="NCBI Taxonomy" id="7395"/>
    <lineage>
        <taxon>Eukaryota</taxon>
        <taxon>Metazoa</taxon>
        <taxon>Ecdysozoa</taxon>
        <taxon>Arthropoda</taxon>
        <taxon>Hexapoda</taxon>
        <taxon>Insecta</taxon>
        <taxon>Pterygota</taxon>
        <taxon>Neoptera</taxon>
        <taxon>Endopterygota</taxon>
        <taxon>Diptera</taxon>
        <taxon>Brachycera</taxon>
        <taxon>Muscomorpha</taxon>
        <taxon>Hippoboscoidea</taxon>
        <taxon>Glossinidae</taxon>
        <taxon>Glossina</taxon>
    </lineage>
</organism>
<proteinExistence type="predicted"/>
<dbReference type="AlphaFoldDB" id="A0A1A9V5J6"/>
<reference evidence="1" key="1">
    <citation type="submission" date="2020-05" db="UniProtKB">
        <authorList>
            <consortium name="EnsemblMetazoa"/>
        </authorList>
    </citation>
    <scope>IDENTIFICATION</scope>
    <source>
        <strain evidence="1">TTRI</strain>
    </source>
</reference>
<evidence type="ECO:0000313" key="1">
    <source>
        <dbReference type="EnsemblMetazoa" id="GAUT026702-PA"/>
    </source>
</evidence>
<name>A0A1A9V5J6_GLOAU</name>
<evidence type="ECO:0000313" key="2">
    <source>
        <dbReference type="Proteomes" id="UP000078200"/>
    </source>
</evidence>
<keyword evidence="2" id="KW-1185">Reference proteome</keyword>
<dbReference type="EnsemblMetazoa" id="GAUT026702-RA">
    <property type="protein sequence ID" value="GAUT026702-PA"/>
    <property type="gene ID" value="GAUT026702"/>
</dbReference>
<accession>A0A1A9V5J6</accession>
<sequence>MAHDNYPGSTLLVASTFDVALAPKALSFPPQHLPICGKMSSTPRESTPESYAYREKMFMEFLIDFDLTYILSINWTKTIGPMLKCKKLSGALNVAPLAQAALVTNQIKYLLEDVQMQSQNDNACNRVAIACLKKQRHSMCKTKNEL</sequence>
<protein>
    <submittedName>
        <fullName evidence="1">Uncharacterized protein</fullName>
    </submittedName>
</protein>